<proteinExistence type="predicted"/>
<keyword evidence="3" id="KW-1185">Reference proteome</keyword>
<dbReference type="SUPFAM" id="SSF53613">
    <property type="entry name" value="Ribokinase-like"/>
    <property type="match status" value="1"/>
</dbReference>
<dbReference type="Gene3D" id="3.40.1190.20">
    <property type="match status" value="1"/>
</dbReference>
<evidence type="ECO:0000259" key="1">
    <source>
        <dbReference type="Pfam" id="PF00294"/>
    </source>
</evidence>
<dbReference type="RefSeq" id="WP_048599806.1">
    <property type="nucleotide sequence ID" value="NZ_CBFHGK010000028.1"/>
</dbReference>
<reference evidence="2 3" key="1">
    <citation type="submission" date="2015-04" db="EMBL/GenBank/DDBJ databases">
        <authorList>
            <person name="Syromyatnikov M.Y."/>
            <person name="Popov V.N."/>
        </authorList>
    </citation>
    <scope>NUCLEOTIDE SEQUENCE [LARGE SCALE GENOMIC DNA]</scope>
    <source>
        <strain evidence="2 3">CECT 5292</strain>
    </source>
</reference>
<keyword evidence="2" id="KW-0418">Kinase</keyword>
<keyword evidence="2" id="KW-0808">Transferase</keyword>
<gene>
    <name evidence="2" type="ORF">NIG5292_02464</name>
</gene>
<dbReference type="EMBL" id="CVQV01000016">
    <property type="protein sequence ID" value="CRK76401.1"/>
    <property type="molecule type" value="Genomic_DNA"/>
</dbReference>
<accession>A0A0U1NNT6</accession>
<dbReference type="OrthoDB" id="9795789at2"/>
<sequence>MGEVAQNHNLGGSPYNVAVALARQGMTPHYLTPISIDDFGEQLADHLQREGVVLAGERRSEPTTQAIVTLENGIPSDVFHREGTAEQAIS</sequence>
<dbReference type="STRING" id="282199.GCA_001049735_02463"/>
<dbReference type="GO" id="GO:0016301">
    <property type="term" value="F:kinase activity"/>
    <property type="evidence" value="ECO:0007669"/>
    <property type="project" value="UniProtKB-KW"/>
</dbReference>
<feature type="domain" description="Carbohydrate kinase PfkB" evidence="1">
    <location>
        <begin position="7"/>
        <end position="87"/>
    </location>
</feature>
<dbReference type="InterPro" id="IPR011611">
    <property type="entry name" value="PfkB_dom"/>
</dbReference>
<dbReference type="Proteomes" id="UP000048949">
    <property type="component" value="Unassembled WGS sequence"/>
</dbReference>
<name>A0A0U1NNT6_9RHOB</name>
<dbReference type="Pfam" id="PF00294">
    <property type="entry name" value="PfkB"/>
    <property type="match status" value="1"/>
</dbReference>
<dbReference type="InterPro" id="IPR029056">
    <property type="entry name" value="Ribokinase-like"/>
</dbReference>
<protein>
    <submittedName>
        <fullName evidence="2">Fructoselysine 6-kinase</fullName>
    </submittedName>
</protein>
<dbReference type="AlphaFoldDB" id="A0A0U1NNT6"/>
<evidence type="ECO:0000313" key="2">
    <source>
        <dbReference type="EMBL" id="CRK76401.1"/>
    </source>
</evidence>
<organism evidence="2 3">
    <name type="scientific">Nereida ignava</name>
    <dbReference type="NCBI Taxonomy" id="282199"/>
    <lineage>
        <taxon>Bacteria</taxon>
        <taxon>Pseudomonadati</taxon>
        <taxon>Pseudomonadota</taxon>
        <taxon>Alphaproteobacteria</taxon>
        <taxon>Rhodobacterales</taxon>
        <taxon>Roseobacteraceae</taxon>
        <taxon>Nereida</taxon>
    </lineage>
</organism>
<evidence type="ECO:0000313" key="3">
    <source>
        <dbReference type="Proteomes" id="UP000048949"/>
    </source>
</evidence>